<gene>
    <name evidence="1" type="ORF">IX84_07835</name>
</gene>
<organism evidence="1 2">
    <name type="scientific">Phaeodactylibacter xiamenensis</name>
    <dbReference type="NCBI Taxonomy" id="1524460"/>
    <lineage>
        <taxon>Bacteria</taxon>
        <taxon>Pseudomonadati</taxon>
        <taxon>Bacteroidota</taxon>
        <taxon>Saprospiria</taxon>
        <taxon>Saprospirales</taxon>
        <taxon>Haliscomenobacteraceae</taxon>
        <taxon>Phaeodactylibacter</taxon>
    </lineage>
</organism>
<dbReference type="STRING" id="1524460.IX84_07835"/>
<evidence type="ECO:0000313" key="1">
    <source>
        <dbReference type="EMBL" id="KGE88581.1"/>
    </source>
</evidence>
<protein>
    <submittedName>
        <fullName evidence="1">Uncharacterized protein</fullName>
    </submittedName>
</protein>
<evidence type="ECO:0000313" key="2">
    <source>
        <dbReference type="Proteomes" id="UP000029736"/>
    </source>
</evidence>
<reference evidence="1 2" key="1">
    <citation type="journal article" date="2014" name="Int. J. Syst. Evol. Microbiol.">
        <title>Phaeodactylibacter xiamenensis gen. nov., sp. nov., a member of the family Saprospiraceae isolated from the marine alga Phaeodactylum tricornutum.</title>
        <authorList>
            <person name="Chen Z.Jr."/>
            <person name="Lei X."/>
            <person name="Lai Q."/>
            <person name="Li Y."/>
            <person name="Zhang B."/>
            <person name="Zhang J."/>
            <person name="Zhang H."/>
            <person name="Yang L."/>
            <person name="Zheng W."/>
            <person name="Tian Y."/>
            <person name="Yu Z."/>
            <person name="Xu H.Jr."/>
            <person name="Zheng T."/>
        </authorList>
    </citation>
    <scope>NUCLEOTIDE SEQUENCE [LARGE SCALE GENOMIC DNA]</scope>
    <source>
        <strain evidence="1 2">KD52</strain>
    </source>
</reference>
<dbReference type="Proteomes" id="UP000029736">
    <property type="component" value="Unassembled WGS sequence"/>
</dbReference>
<dbReference type="EMBL" id="JPOS01000018">
    <property type="protein sequence ID" value="KGE88581.1"/>
    <property type="molecule type" value="Genomic_DNA"/>
</dbReference>
<sequence>MTSYSPTAQFYDTIFARAEKDQQEAFLRQLFERDASLCASFWAFINPLPQSSIVEVEALSAEIAKMQEKTLHYPWDILFEMDPVADEYSSELTDLIDREIIGPYQLKMEVACRTGDLCSALSYLRIIEKGTNVDWENAEEPGSHHIAEVKEHICYQFDFLRSCFLDYIFSVDAVSQGITQAKTYQADANGFFDYSVEWGGVLEVFEDRLLE</sequence>
<accession>A0A098S8Z4</accession>
<comment type="caution">
    <text evidence="1">The sequence shown here is derived from an EMBL/GenBank/DDBJ whole genome shotgun (WGS) entry which is preliminary data.</text>
</comment>
<keyword evidence="2" id="KW-1185">Reference proteome</keyword>
<dbReference type="RefSeq" id="WP_044218237.1">
    <property type="nucleotide sequence ID" value="NZ_JBKAGJ010000006.1"/>
</dbReference>
<proteinExistence type="predicted"/>
<dbReference type="AlphaFoldDB" id="A0A098S8Z4"/>
<name>A0A098S8Z4_9BACT</name>